<organism evidence="1 2">
    <name type="scientific">Candidatus Solincola sediminis</name>
    <dbReference type="NCBI Taxonomy" id="1797199"/>
    <lineage>
        <taxon>Bacteria</taxon>
        <taxon>Bacillati</taxon>
        <taxon>Actinomycetota</taxon>
        <taxon>Candidatus Geothermincolia</taxon>
        <taxon>Candidatus Geothermincolales</taxon>
        <taxon>Candidatus Geothermincolaceae</taxon>
        <taxon>Candidatus Solincola</taxon>
    </lineage>
</organism>
<dbReference type="InterPro" id="IPR050407">
    <property type="entry name" value="Geranylgeranyl_reductase"/>
</dbReference>
<gene>
    <name evidence="1" type="ORF">A2Y75_11130</name>
</gene>
<dbReference type="PANTHER" id="PTHR42685:SF22">
    <property type="entry name" value="CONDITIONED MEDIUM FACTOR RECEPTOR 1"/>
    <property type="match status" value="1"/>
</dbReference>
<accession>A0A1F2WR83</accession>
<protein>
    <submittedName>
        <fullName evidence="1">Uncharacterized protein</fullName>
    </submittedName>
</protein>
<sequence length="353" mass="39479">MSEVIVVGAGLSGLTAAINCARAGHQVMVLERFKEVGGLPRVHPAVDATPMEPEALGRFIGVELKEPQVRPTESVGMHIYGKCWDYPGSAMFLHNIERGSRPTALDYQLWEIAKAEGVKFEFNSEFKTKDAAWLPPDSIIATGLFFEAFSDMDIPYVQLYGWVARGKKDGPTRVAGYMDTYTRDYCYYANNNGVTFGLAFGTKPVDKSLKERWMEQLATEEDVIFSAWEEHEGVAPIKRFNNPRLFWGDKILAGTFAGMQDPFFLFGVHGALVSGKIAAMAVDDKAQAYEMFTRLTRSFKYSLAVKRLVLYTLPHPLRKLALRTLIGQWSQHLDSLGFIMDIALLSVPGMKKI</sequence>
<dbReference type="EMBL" id="MELK01000016">
    <property type="protein sequence ID" value="OFW59377.1"/>
    <property type="molecule type" value="Genomic_DNA"/>
</dbReference>
<dbReference type="STRING" id="1797197.A2Y75_11130"/>
<proteinExistence type="predicted"/>
<dbReference type="AlphaFoldDB" id="A0A1F2WR83"/>
<name>A0A1F2WR83_9ACTN</name>
<dbReference type="SUPFAM" id="SSF51905">
    <property type="entry name" value="FAD/NAD(P)-binding domain"/>
    <property type="match status" value="1"/>
</dbReference>
<dbReference type="InterPro" id="IPR036188">
    <property type="entry name" value="FAD/NAD-bd_sf"/>
</dbReference>
<dbReference type="Proteomes" id="UP000177876">
    <property type="component" value="Unassembled WGS sequence"/>
</dbReference>
<comment type="caution">
    <text evidence="1">The sequence shown here is derived from an EMBL/GenBank/DDBJ whole genome shotgun (WGS) entry which is preliminary data.</text>
</comment>
<dbReference type="PRINTS" id="PR00419">
    <property type="entry name" value="ADXRDTASE"/>
</dbReference>
<dbReference type="Pfam" id="PF12831">
    <property type="entry name" value="FAD_oxidored"/>
    <property type="match status" value="1"/>
</dbReference>
<evidence type="ECO:0000313" key="1">
    <source>
        <dbReference type="EMBL" id="OFW59377.1"/>
    </source>
</evidence>
<dbReference type="PANTHER" id="PTHR42685">
    <property type="entry name" value="GERANYLGERANYL DIPHOSPHATE REDUCTASE"/>
    <property type="match status" value="1"/>
</dbReference>
<reference evidence="1 2" key="1">
    <citation type="journal article" date="2016" name="Nat. Commun.">
        <title>Thousands of microbial genomes shed light on interconnected biogeochemical processes in an aquifer system.</title>
        <authorList>
            <person name="Anantharaman K."/>
            <person name="Brown C.T."/>
            <person name="Hug L.A."/>
            <person name="Sharon I."/>
            <person name="Castelle C.J."/>
            <person name="Probst A.J."/>
            <person name="Thomas B.C."/>
            <person name="Singh A."/>
            <person name="Wilkins M.J."/>
            <person name="Karaoz U."/>
            <person name="Brodie E.L."/>
            <person name="Williams K.H."/>
            <person name="Hubbard S.S."/>
            <person name="Banfield J.F."/>
        </authorList>
    </citation>
    <scope>NUCLEOTIDE SEQUENCE [LARGE SCALE GENOMIC DNA]</scope>
</reference>
<dbReference type="Gene3D" id="3.50.50.60">
    <property type="entry name" value="FAD/NAD(P)-binding domain"/>
    <property type="match status" value="2"/>
</dbReference>
<evidence type="ECO:0000313" key="2">
    <source>
        <dbReference type="Proteomes" id="UP000177876"/>
    </source>
</evidence>